<dbReference type="InterPro" id="IPR001611">
    <property type="entry name" value="Leu-rich_rpt"/>
</dbReference>
<dbReference type="FunFam" id="3.80.10.10:FF:000363">
    <property type="entry name" value="Leucine-rich repeat family protein"/>
    <property type="match status" value="1"/>
</dbReference>
<keyword evidence="4" id="KW-0433">Leucine-rich repeat</keyword>
<dbReference type="PANTHER" id="PTHR45974:SF242">
    <property type="entry name" value="LEUCINE-RICH REPEAT PROTEIN KINASE FAMILY PROTEIN"/>
    <property type="match status" value="1"/>
</dbReference>
<dbReference type="Gene3D" id="1.10.510.10">
    <property type="entry name" value="Transferase(Phosphotransferase) domain 1"/>
    <property type="match status" value="1"/>
</dbReference>
<dbReference type="PROSITE" id="PS50011">
    <property type="entry name" value="PROTEIN_KINASE_DOM"/>
    <property type="match status" value="1"/>
</dbReference>
<feature type="domain" description="Protein kinase" evidence="20">
    <location>
        <begin position="753"/>
        <end position="1029"/>
    </location>
</feature>
<dbReference type="GO" id="GO:0004674">
    <property type="term" value="F:protein serine/threonine kinase activity"/>
    <property type="evidence" value="ECO:0007669"/>
    <property type="project" value="UniProtKB-KW"/>
</dbReference>
<evidence type="ECO:0000259" key="20">
    <source>
        <dbReference type="PROSITE" id="PS50011"/>
    </source>
</evidence>
<keyword evidence="12 19" id="KW-1133">Transmembrane helix</keyword>
<evidence type="ECO:0000256" key="12">
    <source>
        <dbReference type="ARBA" id="ARBA00022989"/>
    </source>
</evidence>
<keyword evidence="8" id="KW-0677">Repeat</keyword>
<dbReference type="CDD" id="cd14066">
    <property type="entry name" value="STKc_IRAK"/>
    <property type="match status" value="1"/>
</dbReference>
<dbReference type="Gene3D" id="3.30.200.20">
    <property type="entry name" value="Phosphorylase Kinase, domain 1"/>
    <property type="match status" value="1"/>
</dbReference>
<dbReference type="PROSITE" id="PS00107">
    <property type="entry name" value="PROTEIN_KINASE_ATP"/>
    <property type="match status" value="1"/>
</dbReference>
<dbReference type="EMBL" id="JAQQAF010000007">
    <property type="protein sequence ID" value="KAJ8472072.1"/>
    <property type="molecule type" value="Genomic_DNA"/>
</dbReference>
<evidence type="ECO:0000256" key="19">
    <source>
        <dbReference type="SAM" id="Phobius"/>
    </source>
</evidence>
<feature type="transmembrane region" description="Helical" evidence="19">
    <location>
        <begin position="680"/>
        <end position="704"/>
    </location>
</feature>
<accession>A0AAV8QAN9</accession>
<keyword evidence="9 18" id="KW-0547">Nucleotide-binding</keyword>
<keyword evidence="5" id="KW-0808">Transferase</keyword>
<keyword evidence="10" id="KW-0418">Kinase</keyword>
<evidence type="ECO:0000256" key="6">
    <source>
        <dbReference type="ARBA" id="ARBA00022692"/>
    </source>
</evidence>
<protein>
    <recommendedName>
        <fullName evidence="2">non-specific serine/threonine protein kinase</fullName>
        <ecNumber evidence="2">2.7.11.1</ecNumber>
    </recommendedName>
</protein>
<keyword evidence="22" id="KW-1185">Reference proteome</keyword>
<dbReference type="SUPFAM" id="SSF52058">
    <property type="entry name" value="L domain-like"/>
    <property type="match status" value="1"/>
</dbReference>
<dbReference type="SMART" id="SM00220">
    <property type="entry name" value="S_TKc"/>
    <property type="match status" value="1"/>
</dbReference>
<dbReference type="PROSITE" id="PS00108">
    <property type="entry name" value="PROTEIN_KINASE_ST"/>
    <property type="match status" value="1"/>
</dbReference>
<comment type="catalytic activity">
    <reaction evidence="16">
        <text>L-threonyl-[protein] + ATP = O-phospho-L-threonyl-[protein] + ADP + H(+)</text>
        <dbReference type="Rhea" id="RHEA:46608"/>
        <dbReference type="Rhea" id="RHEA-COMP:11060"/>
        <dbReference type="Rhea" id="RHEA-COMP:11605"/>
        <dbReference type="ChEBI" id="CHEBI:15378"/>
        <dbReference type="ChEBI" id="CHEBI:30013"/>
        <dbReference type="ChEBI" id="CHEBI:30616"/>
        <dbReference type="ChEBI" id="CHEBI:61977"/>
        <dbReference type="ChEBI" id="CHEBI:456216"/>
        <dbReference type="EC" id="2.7.11.1"/>
    </reaction>
</comment>
<evidence type="ECO:0000256" key="2">
    <source>
        <dbReference type="ARBA" id="ARBA00012513"/>
    </source>
</evidence>
<organism evidence="21 22">
    <name type="scientific">Ensete ventricosum</name>
    <name type="common">Abyssinian banana</name>
    <name type="synonym">Musa ensete</name>
    <dbReference type="NCBI Taxonomy" id="4639"/>
    <lineage>
        <taxon>Eukaryota</taxon>
        <taxon>Viridiplantae</taxon>
        <taxon>Streptophyta</taxon>
        <taxon>Embryophyta</taxon>
        <taxon>Tracheophyta</taxon>
        <taxon>Spermatophyta</taxon>
        <taxon>Magnoliopsida</taxon>
        <taxon>Liliopsida</taxon>
        <taxon>Zingiberales</taxon>
        <taxon>Musaceae</taxon>
        <taxon>Ensete</taxon>
    </lineage>
</organism>
<dbReference type="InterPro" id="IPR011009">
    <property type="entry name" value="Kinase-like_dom_sf"/>
</dbReference>
<dbReference type="InterPro" id="IPR032675">
    <property type="entry name" value="LRR_dom_sf"/>
</dbReference>
<dbReference type="PANTHER" id="PTHR45974">
    <property type="entry name" value="RECEPTOR-LIKE PROTEIN 55"/>
    <property type="match status" value="1"/>
</dbReference>
<evidence type="ECO:0000256" key="7">
    <source>
        <dbReference type="ARBA" id="ARBA00022729"/>
    </source>
</evidence>
<evidence type="ECO:0000256" key="11">
    <source>
        <dbReference type="ARBA" id="ARBA00022840"/>
    </source>
</evidence>
<evidence type="ECO:0000256" key="3">
    <source>
        <dbReference type="ARBA" id="ARBA00022527"/>
    </source>
</evidence>
<evidence type="ECO:0000256" key="5">
    <source>
        <dbReference type="ARBA" id="ARBA00022679"/>
    </source>
</evidence>
<name>A0AAV8QAN9_ENSVE</name>
<proteinExistence type="predicted"/>
<gene>
    <name evidence="21" type="ORF">OPV22_026415</name>
</gene>
<dbReference type="InterPro" id="IPR003591">
    <property type="entry name" value="Leu-rich_rpt_typical-subtyp"/>
</dbReference>
<keyword evidence="6 19" id="KW-0812">Transmembrane</keyword>
<dbReference type="SMART" id="SM00369">
    <property type="entry name" value="LRR_TYP"/>
    <property type="match status" value="6"/>
</dbReference>
<evidence type="ECO:0000256" key="4">
    <source>
        <dbReference type="ARBA" id="ARBA00022614"/>
    </source>
</evidence>
<evidence type="ECO:0000256" key="1">
    <source>
        <dbReference type="ARBA" id="ARBA00004162"/>
    </source>
</evidence>
<keyword evidence="14" id="KW-0675">Receptor</keyword>
<dbReference type="InterPro" id="IPR017441">
    <property type="entry name" value="Protein_kinase_ATP_BS"/>
</dbReference>
<dbReference type="Proteomes" id="UP001222027">
    <property type="component" value="Unassembled WGS sequence"/>
</dbReference>
<dbReference type="InterPro" id="IPR008271">
    <property type="entry name" value="Ser/Thr_kinase_AS"/>
</dbReference>
<evidence type="ECO:0000256" key="8">
    <source>
        <dbReference type="ARBA" id="ARBA00022737"/>
    </source>
</evidence>
<evidence type="ECO:0000256" key="14">
    <source>
        <dbReference type="ARBA" id="ARBA00023170"/>
    </source>
</evidence>
<dbReference type="Pfam" id="PF00069">
    <property type="entry name" value="Pkinase"/>
    <property type="match status" value="1"/>
</dbReference>
<dbReference type="EC" id="2.7.11.1" evidence="2"/>
<keyword evidence="11 18" id="KW-0067">ATP-binding</keyword>
<evidence type="ECO:0000256" key="13">
    <source>
        <dbReference type="ARBA" id="ARBA00023136"/>
    </source>
</evidence>
<evidence type="ECO:0000256" key="17">
    <source>
        <dbReference type="ARBA" id="ARBA00048679"/>
    </source>
</evidence>
<dbReference type="InterPro" id="IPR000719">
    <property type="entry name" value="Prot_kinase_dom"/>
</dbReference>
<evidence type="ECO:0000256" key="18">
    <source>
        <dbReference type="PROSITE-ProRule" id="PRU10141"/>
    </source>
</evidence>
<keyword evidence="7" id="KW-0732">Signal</keyword>
<dbReference type="FunFam" id="3.30.200.20:FF:000162">
    <property type="entry name" value="Adenine nucleotide alpha hydrolase-like domain kinase"/>
    <property type="match status" value="1"/>
</dbReference>
<evidence type="ECO:0000256" key="9">
    <source>
        <dbReference type="ARBA" id="ARBA00022741"/>
    </source>
</evidence>
<dbReference type="GO" id="GO:0005524">
    <property type="term" value="F:ATP binding"/>
    <property type="evidence" value="ECO:0007669"/>
    <property type="project" value="UniProtKB-UniRule"/>
</dbReference>
<dbReference type="FunFam" id="1.10.510.10:FF:000309">
    <property type="entry name" value="Leucine-rich repeat receptor-like protein kinase"/>
    <property type="match status" value="1"/>
</dbReference>
<sequence length="1071" mass="118325">MSEYLFLTNCESRLPPQGRDDQHGSLAYCILLGTISPSAGLLVTDTFGSNRSTPVFSLYPALDKCIRSTPFGSSLLRDFRTKTGRPGRRLLRGVGRIYKEMKQLASVTMTSDVRLLCFRKVVMMKFWEHTPLDSFGRRQSSPVLTMVPMKKGLLLLFIIVAGLHQGSSNTYPADVSALKSLSSRWKNTPPGWRNDGDPCGESGEPWEGVNCSNSRVTEIKLFSMGLEGTLSSEIGNLTNLEVVDLSHNRNLRGTIPSSIGMLKQLQILRLLDCGFSGSIPNEIGSLSRLEILALNSNQLGGRIPASLGSLSNLDYLDLADNQLSGTLPTSASDGSGLDQLVNAEHFHLNKNHLSGSIPNNLFSSDMKVIHILLDSNNLTGGIPESIGLVQSLKVLRLDNNSLSGSVPSSINNLTKLDVLNLANNNLSGPMPNLTGMHVLNYLDLSNNSFDPSEAPNWFSDLHNLTTLIIESGGLHGEVPQDLFSLSKLQEVRLSNNAFGGTLNMSSNITQELKIVNFQNNLLTSITLSSYYNDTLKLEGNPICSNVELKHTQYCQAQVQATESIASNNVTCLQPYEGPIICRAPFFGYISNNLQALEQRVSEIFNGTPVTFHVGHYYFDDNAYLRVQLLFCLPTAESFTRNDVLLWLDLNTQSLRLPETYGPCYFNPNQYQFRNPGTRGWIVGVAVGCAAAVSVIAGLGTYALWQKKRAKRALYRSNPFASWGSRGGEAGGAPQPKGARSFSFEELRRCTEGFSKPNEIGSGGYGKVYRGLLPDGRMVAIKRSTKGSMQGGEEFKMEIELLSRVHHRNLVDLVGFCFDKGERMLVYEYITNGTLRDCLSGRRSSVGLDWRRRVKIALDSARGLAYLHEHANPPIIHRDVKATNILLDDHLTAKVSDFGLSTFVLDSEEGQFSLDIKGTPGYLDPEYFMSQQFTAKSDVYSLGVVMLELITAMPPIAKGKYIVREAKVAVDEDDTEYYGLKNMIDPSLLNTRRSLDGFRRFTELALQCLEESSLHRPTMNDIVKEIEIMLGKDELNTDSVSASVHPHDEMLISTDVSREHIFSSQSGQYLLS</sequence>
<keyword evidence="15" id="KW-0325">Glycoprotein</keyword>
<keyword evidence="13 19" id="KW-0472">Membrane</keyword>
<dbReference type="Gene3D" id="3.80.10.10">
    <property type="entry name" value="Ribonuclease Inhibitor"/>
    <property type="match status" value="3"/>
</dbReference>
<dbReference type="FunFam" id="3.80.10.10:FF:000830">
    <property type="entry name" value="Predicted protein"/>
    <property type="match status" value="1"/>
</dbReference>
<comment type="caution">
    <text evidence="21">The sequence shown here is derived from an EMBL/GenBank/DDBJ whole genome shotgun (WGS) entry which is preliminary data.</text>
</comment>
<reference evidence="21 22" key="1">
    <citation type="submission" date="2022-12" db="EMBL/GenBank/DDBJ databases">
        <title>Chromosome-scale assembly of the Ensete ventricosum genome.</title>
        <authorList>
            <person name="Dussert Y."/>
            <person name="Stocks J."/>
            <person name="Wendawek A."/>
            <person name="Woldeyes F."/>
            <person name="Nichols R.A."/>
            <person name="Borrell J.S."/>
        </authorList>
    </citation>
    <scope>NUCLEOTIDE SEQUENCE [LARGE SCALE GENOMIC DNA]</scope>
    <source>
        <strain evidence="22">cv. Maze</strain>
        <tissue evidence="21">Seeds</tissue>
    </source>
</reference>
<dbReference type="AlphaFoldDB" id="A0AAV8QAN9"/>
<comment type="subcellular location">
    <subcellularLocation>
        <location evidence="1">Cell membrane</location>
        <topology evidence="1">Single-pass membrane protein</topology>
    </subcellularLocation>
</comment>
<comment type="catalytic activity">
    <reaction evidence="17">
        <text>L-seryl-[protein] + ATP = O-phospho-L-seryl-[protein] + ADP + H(+)</text>
        <dbReference type="Rhea" id="RHEA:17989"/>
        <dbReference type="Rhea" id="RHEA-COMP:9863"/>
        <dbReference type="Rhea" id="RHEA-COMP:11604"/>
        <dbReference type="ChEBI" id="CHEBI:15378"/>
        <dbReference type="ChEBI" id="CHEBI:29999"/>
        <dbReference type="ChEBI" id="CHEBI:30616"/>
        <dbReference type="ChEBI" id="CHEBI:83421"/>
        <dbReference type="ChEBI" id="CHEBI:456216"/>
        <dbReference type="EC" id="2.7.11.1"/>
    </reaction>
</comment>
<dbReference type="GO" id="GO:0005886">
    <property type="term" value="C:plasma membrane"/>
    <property type="evidence" value="ECO:0007669"/>
    <property type="project" value="UniProtKB-SubCell"/>
</dbReference>
<feature type="binding site" evidence="18">
    <location>
        <position position="781"/>
    </location>
    <ligand>
        <name>ATP</name>
        <dbReference type="ChEBI" id="CHEBI:30616"/>
    </ligand>
</feature>
<keyword evidence="3" id="KW-0723">Serine/threonine-protein kinase</keyword>
<evidence type="ECO:0000256" key="15">
    <source>
        <dbReference type="ARBA" id="ARBA00023180"/>
    </source>
</evidence>
<evidence type="ECO:0000313" key="22">
    <source>
        <dbReference type="Proteomes" id="UP001222027"/>
    </source>
</evidence>
<evidence type="ECO:0000256" key="10">
    <source>
        <dbReference type="ARBA" id="ARBA00022777"/>
    </source>
</evidence>
<evidence type="ECO:0000313" key="21">
    <source>
        <dbReference type="EMBL" id="KAJ8472072.1"/>
    </source>
</evidence>
<evidence type="ECO:0000256" key="16">
    <source>
        <dbReference type="ARBA" id="ARBA00047899"/>
    </source>
</evidence>
<dbReference type="Pfam" id="PF00560">
    <property type="entry name" value="LRR_1"/>
    <property type="match status" value="3"/>
</dbReference>
<dbReference type="SUPFAM" id="SSF56112">
    <property type="entry name" value="Protein kinase-like (PK-like)"/>
    <property type="match status" value="1"/>
</dbReference>